<evidence type="ECO:0000256" key="2">
    <source>
        <dbReference type="ARBA" id="ARBA00022448"/>
    </source>
</evidence>
<evidence type="ECO:0000256" key="1">
    <source>
        <dbReference type="ARBA" id="ARBA00004651"/>
    </source>
</evidence>
<comment type="subcellular location">
    <subcellularLocation>
        <location evidence="1">Cell membrane</location>
        <topology evidence="1">Multi-pass membrane protein</topology>
    </subcellularLocation>
</comment>
<feature type="domain" description="Major facilitator superfamily (MFS) profile" evidence="8">
    <location>
        <begin position="126"/>
        <end position="533"/>
    </location>
</feature>
<dbReference type="Pfam" id="PF07690">
    <property type="entry name" value="MFS_1"/>
    <property type="match status" value="1"/>
</dbReference>
<gene>
    <name evidence="9" type="ORF">E2R57_21270</name>
</gene>
<keyword evidence="3 7" id="KW-0812">Transmembrane</keyword>
<evidence type="ECO:0000313" key="9">
    <source>
        <dbReference type="EMBL" id="TDL31604.1"/>
    </source>
</evidence>
<proteinExistence type="predicted"/>
<reference evidence="9 10" key="1">
    <citation type="submission" date="2019-03" db="EMBL/GenBank/DDBJ databases">
        <title>Genome Sequencing and Assembly of Various Microbes Isolated from Partially Reclaimed Soil and Acid Mine Drainage (AMD) Site.</title>
        <authorList>
            <person name="Steinbock B."/>
            <person name="Bechtold R."/>
            <person name="Sevigny J.L."/>
            <person name="Thomas D."/>
            <person name="Cuthill L.R."/>
            <person name="Aveiro Johannsen E.J."/>
            <person name="Thomas K."/>
            <person name="Ghosh A."/>
        </authorList>
    </citation>
    <scope>NUCLEOTIDE SEQUENCE [LARGE SCALE GENOMIC DNA]</scope>
    <source>
        <strain evidence="9 10">S-A1</strain>
    </source>
</reference>
<dbReference type="FunFam" id="1.20.1250.20:FF:000018">
    <property type="entry name" value="MFS transporter permease"/>
    <property type="match status" value="1"/>
</dbReference>
<feature type="transmembrane region" description="Helical" evidence="7">
    <location>
        <begin position="384"/>
        <end position="406"/>
    </location>
</feature>
<dbReference type="AlphaFoldDB" id="A0A4R5XJU9"/>
<protein>
    <submittedName>
        <fullName evidence="9">MFS transporter</fullName>
    </submittedName>
</protein>
<feature type="transmembrane region" description="Helical" evidence="7">
    <location>
        <begin position="159"/>
        <end position="179"/>
    </location>
</feature>
<comment type="caution">
    <text evidence="9">The sequence shown here is derived from an EMBL/GenBank/DDBJ whole genome shotgun (WGS) entry which is preliminary data.</text>
</comment>
<accession>A0A4R5XJU9</accession>
<keyword evidence="2" id="KW-0813">Transport</keyword>
<evidence type="ECO:0000313" key="10">
    <source>
        <dbReference type="Proteomes" id="UP000294621"/>
    </source>
</evidence>
<dbReference type="OrthoDB" id="9773957at2"/>
<sequence>MDSKGQIRHYRLWHQESGRPGQASSTTENPKAPICPSGRNTGKQNGGQCCWTPPQQWSRTPGSNNGRHGKRQSGSPTPGGNSPPCTQPTPPPTSERVRTVTYTHNTASEGTGDLPTTLYKKLAWRILPLASVCYAVAIIDRVNIGFAKLEMSADIGLSAAAYGLGAGIFFLAYIFFEVPSNMILERVGAKVWIARIMVTWGVVTIATGFVQNTEQFYTARIFLGIAEAGFYPGMVYFLSQWFPRKRLAQALALLVIAGPIGSMFVGPLSGWIMSSLGGLAGMAGWQWLFIIQGIPAALLGVIFFFSVASTPKEAAWLTTEEKVAIAASLGPAGAREKASKQFKKAVTNKRIWLLGFILAANYIGIYAVVFWIPTIIKNTGVTDVMTIGYLSSVPFAVAVVATIALGIYCDRSQAHRRVLVTGMVLAALGLVASVATGDQLAPTLIGISLASSLFTATGPIIWAVTNLQLKGMTAAAAGIALINTVGSIGSFLGPYVMGLGQDWTGNVIVPLLFIAGVAVAGALAALAISSTRTNPEHIDEGRDTALKPAPQGKAGVQ</sequence>
<dbReference type="InterPro" id="IPR011701">
    <property type="entry name" value="MFS"/>
</dbReference>
<feature type="transmembrane region" description="Helical" evidence="7">
    <location>
        <begin position="351"/>
        <end position="372"/>
    </location>
</feature>
<feature type="transmembrane region" description="Helical" evidence="7">
    <location>
        <begin position="418"/>
        <end position="437"/>
    </location>
</feature>
<evidence type="ECO:0000256" key="7">
    <source>
        <dbReference type="SAM" id="Phobius"/>
    </source>
</evidence>
<dbReference type="GO" id="GO:0005886">
    <property type="term" value="C:plasma membrane"/>
    <property type="evidence" value="ECO:0007669"/>
    <property type="project" value="UniProtKB-SubCell"/>
</dbReference>
<feature type="region of interest" description="Disordered" evidence="6">
    <location>
        <begin position="1"/>
        <end position="96"/>
    </location>
</feature>
<dbReference type="PANTHER" id="PTHR43791:SF36">
    <property type="entry name" value="TRANSPORTER, PUTATIVE (AFU_ORTHOLOGUE AFUA_6G08340)-RELATED"/>
    <property type="match status" value="1"/>
</dbReference>
<dbReference type="PROSITE" id="PS50850">
    <property type="entry name" value="MFS"/>
    <property type="match status" value="1"/>
</dbReference>
<feature type="transmembrane region" description="Helical" evidence="7">
    <location>
        <begin position="250"/>
        <end position="273"/>
    </location>
</feature>
<feature type="transmembrane region" description="Helical" evidence="7">
    <location>
        <begin position="122"/>
        <end position="139"/>
    </location>
</feature>
<evidence type="ECO:0000259" key="8">
    <source>
        <dbReference type="PROSITE" id="PS50850"/>
    </source>
</evidence>
<dbReference type="GO" id="GO:0022857">
    <property type="term" value="F:transmembrane transporter activity"/>
    <property type="evidence" value="ECO:0007669"/>
    <property type="project" value="InterPro"/>
</dbReference>
<dbReference type="Gene3D" id="1.20.1250.20">
    <property type="entry name" value="MFS general substrate transporter like domains"/>
    <property type="match status" value="2"/>
</dbReference>
<feature type="compositionally biased region" description="Basic residues" evidence="6">
    <location>
        <begin position="1"/>
        <end position="12"/>
    </location>
</feature>
<feature type="region of interest" description="Disordered" evidence="6">
    <location>
        <begin position="534"/>
        <end position="557"/>
    </location>
</feature>
<feature type="transmembrane region" description="Helical" evidence="7">
    <location>
        <begin position="216"/>
        <end position="238"/>
    </location>
</feature>
<feature type="compositionally biased region" description="Low complexity" evidence="6">
    <location>
        <begin position="73"/>
        <end position="84"/>
    </location>
</feature>
<feature type="transmembrane region" description="Helical" evidence="7">
    <location>
        <begin position="476"/>
        <end position="496"/>
    </location>
</feature>
<dbReference type="SUPFAM" id="SSF103473">
    <property type="entry name" value="MFS general substrate transporter"/>
    <property type="match status" value="1"/>
</dbReference>
<feature type="transmembrane region" description="Helical" evidence="7">
    <location>
        <begin position="191"/>
        <end position="210"/>
    </location>
</feature>
<evidence type="ECO:0000256" key="3">
    <source>
        <dbReference type="ARBA" id="ARBA00022692"/>
    </source>
</evidence>
<evidence type="ECO:0000256" key="6">
    <source>
        <dbReference type="SAM" id="MobiDB-lite"/>
    </source>
</evidence>
<organism evidence="9 10">
    <name type="scientific">Arthrobacter nitrophenolicus</name>
    <dbReference type="NCBI Taxonomy" id="683150"/>
    <lineage>
        <taxon>Bacteria</taxon>
        <taxon>Bacillati</taxon>
        <taxon>Actinomycetota</taxon>
        <taxon>Actinomycetes</taxon>
        <taxon>Micrococcales</taxon>
        <taxon>Micrococcaceae</taxon>
        <taxon>Arthrobacter</taxon>
    </lineage>
</organism>
<feature type="compositionally biased region" description="Basic and acidic residues" evidence="6">
    <location>
        <begin position="534"/>
        <end position="545"/>
    </location>
</feature>
<dbReference type="InterPro" id="IPR036259">
    <property type="entry name" value="MFS_trans_sf"/>
</dbReference>
<feature type="compositionally biased region" description="Polar residues" evidence="6">
    <location>
        <begin position="38"/>
        <end position="66"/>
    </location>
</feature>
<name>A0A4R5XJU9_9MICC</name>
<dbReference type="EMBL" id="SMZQ01000021">
    <property type="protein sequence ID" value="TDL31604.1"/>
    <property type="molecule type" value="Genomic_DNA"/>
</dbReference>
<dbReference type="Proteomes" id="UP000294621">
    <property type="component" value="Unassembled WGS sequence"/>
</dbReference>
<feature type="transmembrane region" description="Helical" evidence="7">
    <location>
        <begin position="508"/>
        <end position="528"/>
    </location>
</feature>
<evidence type="ECO:0000256" key="4">
    <source>
        <dbReference type="ARBA" id="ARBA00022989"/>
    </source>
</evidence>
<feature type="transmembrane region" description="Helical" evidence="7">
    <location>
        <begin position="443"/>
        <end position="464"/>
    </location>
</feature>
<dbReference type="CDD" id="cd17319">
    <property type="entry name" value="MFS_ExuT_GudP_like"/>
    <property type="match status" value="1"/>
</dbReference>
<dbReference type="PANTHER" id="PTHR43791">
    <property type="entry name" value="PERMEASE-RELATED"/>
    <property type="match status" value="1"/>
</dbReference>
<feature type="transmembrane region" description="Helical" evidence="7">
    <location>
        <begin position="285"/>
        <end position="307"/>
    </location>
</feature>
<dbReference type="InterPro" id="IPR020846">
    <property type="entry name" value="MFS_dom"/>
</dbReference>
<keyword evidence="4 7" id="KW-1133">Transmembrane helix</keyword>
<evidence type="ECO:0000256" key="5">
    <source>
        <dbReference type="ARBA" id="ARBA00023136"/>
    </source>
</evidence>
<keyword evidence="5 7" id="KW-0472">Membrane</keyword>